<evidence type="ECO:0000313" key="4">
    <source>
        <dbReference type="Proteomes" id="UP001189122"/>
    </source>
</evidence>
<feature type="compositionally biased region" description="Acidic residues" evidence="1">
    <location>
        <begin position="761"/>
        <end position="773"/>
    </location>
</feature>
<feature type="transmembrane region" description="Helical" evidence="2">
    <location>
        <begin position="616"/>
        <end position="641"/>
    </location>
</feature>
<dbReference type="Proteomes" id="UP001189122">
    <property type="component" value="Unassembled WGS sequence"/>
</dbReference>
<proteinExistence type="predicted"/>
<dbReference type="PANTHER" id="PTHR37253:SF1">
    <property type="entry name" value="PROTEIN GAMETE EXPRESSED 3"/>
    <property type="match status" value="1"/>
</dbReference>
<reference evidence="3 4" key="1">
    <citation type="submission" date="2019-12" db="EMBL/GenBank/DDBJ databases">
        <authorList>
            <person name="Scholz U."/>
            <person name="Mascher M."/>
            <person name="Fiebig A."/>
        </authorList>
    </citation>
    <scope>NUCLEOTIDE SEQUENCE</scope>
</reference>
<dbReference type="InterPro" id="IPR011047">
    <property type="entry name" value="Quinoprotein_ADH-like_sf"/>
</dbReference>
<dbReference type="GO" id="GO:0009793">
    <property type="term" value="P:embryo development ending in seed dormancy"/>
    <property type="evidence" value="ECO:0007669"/>
    <property type="project" value="TreeGrafter"/>
</dbReference>
<keyword evidence="2" id="KW-0812">Transmembrane</keyword>
<dbReference type="InterPro" id="IPR045301">
    <property type="entry name" value="GEX3-like"/>
</dbReference>
<organism evidence="3">
    <name type="scientific">Spirodela intermedia</name>
    <name type="common">Intermediate duckweed</name>
    <dbReference type="NCBI Taxonomy" id="51605"/>
    <lineage>
        <taxon>Eukaryota</taxon>
        <taxon>Viridiplantae</taxon>
        <taxon>Streptophyta</taxon>
        <taxon>Embryophyta</taxon>
        <taxon>Tracheophyta</taxon>
        <taxon>Spermatophyta</taxon>
        <taxon>Magnoliopsida</taxon>
        <taxon>Liliopsida</taxon>
        <taxon>Araceae</taxon>
        <taxon>Lemnoideae</taxon>
        <taxon>Spirodela</taxon>
    </lineage>
</organism>
<keyword evidence="2" id="KW-1133">Transmembrane helix</keyword>
<dbReference type="AlphaFoldDB" id="A0A7I8JMN2"/>
<dbReference type="Gene3D" id="2.130.10.10">
    <property type="entry name" value="YVTN repeat-like/Quinoprotein amine dehydrogenase"/>
    <property type="match status" value="1"/>
</dbReference>
<protein>
    <submittedName>
        <fullName evidence="3">Uncharacterized protein</fullName>
    </submittedName>
</protein>
<keyword evidence="4" id="KW-1185">Reference proteome</keyword>
<dbReference type="EMBL" id="LR743602">
    <property type="protein sequence ID" value="CAA2632201.1"/>
    <property type="molecule type" value="Genomic_DNA"/>
</dbReference>
<keyword evidence="2" id="KW-0472">Membrane</keyword>
<dbReference type="PANTHER" id="PTHR37253">
    <property type="entry name" value="PROTEIN GAMETE EXPRESSED 3"/>
    <property type="match status" value="1"/>
</dbReference>
<dbReference type="GO" id="GO:0005886">
    <property type="term" value="C:plasma membrane"/>
    <property type="evidence" value="ECO:0007669"/>
    <property type="project" value="TreeGrafter"/>
</dbReference>
<evidence type="ECO:0000313" key="3">
    <source>
        <dbReference type="EMBL" id="CAA2632201.1"/>
    </source>
</evidence>
<dbReference type="SUPFAM" id="SSF50998">
    <property type="entry name" value="Quinoprotein alcohol dehydrogenase-like"/>
    <property type="match status" value="1"/>
</dbReference>
<dbReference type="InterPro" id="IPR015943">
    <property type="entry name" value="WD40/YVTN_repeat-like_dom_sf"/>
</dbReference>
<evidence type="ECO:0000256" key="2">
    <source>
        <dbReference type="SAM" id="Phobius"/>
    </source>
</evidence>
<dbReference type="SMART" id="SM00564">
    <property type="entry name" value="PQQ"/>
    <property type="match status" value="3"/>
</dbReference>
<dbReference type="EMBL" id="CACRZD030000015">
    <property type="protein sequence ID" value="CAA6671427.1"/>
    <property type="molecule type" value="Genomic_DNA"/>
</dbReference>
<feature type="region of interest" description="Disordered" evidence="1">
    <location>
        <begin position="150"/>
        <end position="175"/>
    </location>
</feature>
<evidence type="ECO:0000256" key="1">
    <source>
        <dbReference type="SAM" id="MobiDB-lite"/>
    </source>
</evidence>
<dbReference type="InterPro" id="IPR018391">
    <property type="entry name" value="PQQ_b-propeller_rpt"/>
</dbReference>
<gene>
    <name evidence="3" type="ORF">SI7747_15017835</name>
</gene>
<feature type="compositionally biased region" description="Basic and acidic residues" evidence="1">
    <location>
        <begin position="153"/>
        <end position="174"/>
    </location>
</feature>
<feature type="region of interest" description="Disordered" evidence="1">
    <location>
        <begin position="757"/>
        <end position="783"/>
    </location>
</feature>
<feature type="region of interest" description="Disordered" evidence="1">
    <location>
        <begin position="822"/>
        <end position="844"/>
    </location>
</feature>
<dbReference type="GO" id="GO:0010183">
    <property type="term" value="P:pollen tube guidance"/>
    <property type="evidence" value="ECO:0007669"/>
    <property type="project" value="TreeGrafter"/>
</dbReference>
<accession>A0A7I8JMN2</accession>
<sequence length="844" mass="93950">MLLTSIKFLVELIKFQVFILYEVMGFLSFLEREALRGQQRAVTTHLTLLRTPQPVILAMVSCAPRKGRFSVHSHRIIVQSYSFDLIIFSMNALFGQYTFNLSLSLSLSSLSHIILCSVFSYYQLGCQLARRPVASTVAVVTVNLPPPSPLRLPSRERERERERARQRWGADGDPRSSTCSPCLDVDAAGVGVAQSPEFKKFLDSADAIRRYGTKALSSICWIRRKNYACCRKNLFAFESDGTISWIIPLNYSCHMDIAPVSDERGKIFVVAEDKVLRVKPSNIGTSEQVVDIFYGPNPDIGVSGEIIGISISISSSAIFITVKHHGLFAFMLRGTRLWSAGPVLNRFGYLQGCKDLATDCYFNSGPTVDQCEGSLYISNTEGQLYALYTLSPDFRWIQDLSSVDKVFLITPGNNGRIYITFPEKSVLMALDVSTGNVLWKHTVGPLGRIDISPVVDSNGWVSIGSLDGFLYSVSPTGDLKKFLKSFALDSVIRVSPILDCSGFALHVTQTHMEAKISRLIGNYTYVSAMNPVNLIFSVISPATGAVYSRRKFSGDVLSKSDLRFFRSEERILLALLASGRNNSPWPCYTTRQKLSWTCSQANPKNLSVYTANEKAVVLLLLFQLAITLLLAASVRFCWVFWRKKKLTEEDLGKFLEKRRSLHSRRTELTRIISELEKATEEPMAEQVLEQLEGAVNAKEGVEAKLSTSYSLGRDGMGPRPKPLLPLYDGKPKSYSFHSGYTENVFSTVFNALSYSSSSFETSDEDEGETEEDSSGSGDRMAAAARATRLCNRSLQVGRGKVNWGGKRRRRWDSTFLKTRCSEGAARQVEQEPAAGCGRSSFPTR</sequence>
<name>A0A7I8JMN2_SPIIN</name>